<evidence type="ECO:0000256" key="2">
    <source>
        <dbReference type="ARBA" id="ARBA00022840"/>
    </source>
</evidence>
<dbReference type="SUPFAM" id="SSF81901">
    <property type="entry name" value="HCP-like"/>
    <property type="match status" value="1"/>
</dbReference>
<dbReference type="InterPro" id="IPR032675">
    <property type="entry name" value="LRR_dom_sf"/>
</dbReference>
<dbReference type="InterPro" id="IPR011009">
    <property type="entry name" value="Kinase-like_dom_sf"/>
</dbReference>
<dbReference type="InterPro" id="IPR008271">
    <property type="entry name" value="Ser/Thr_kinase_AS"/>
</dbReference>
<dbReference type="InterPro" id="IPR006597">
    <property type="entry name" value="Sel1-like"/>
</dbReference>
<dbReference type="InterPro" id="IPR026906">
    <property type="entry name" value="LRR_5"/>
</dbReference>
<accession>A0ABR2HAD4</accession>
<dbReference type="SUPFAM" id="SSF52058">
    <property type="entry name" value="L domain-like"/>
    <property type="match status" value="4"/>
</dbReference>
<name>A0ABR2HAD4_9EUKA</name>
<dbReference type="InterPro" id="IPR017441">
    <property type="entry name" value="Protein_kinase_ATP_BS"/>
</dbReference>
<keyword evidence="1 3" id="KW-0547">Nucleotide-binding</keyword>
<dbReference type="CDD" id="cd00180">
    <property type="entry name" value="PKc"/>
    <property type="match status" value="1"/>
</dbReference>
<feature type="domain" description="Protein kinase" evidence="4">
    <location>
        <begin position="795"/>
        <end position="1043"/>
    </location>
</feature>
<evidence type="ECO:0000313" key="5">
    <source>
        <dbReference type="EMBL" id="KAK8843201.1"/>
    </source>
</evidence>
<dbReference type="Gene3D" id="1.10.510.10">
    <property type="entry name" value="Transferase(Phosphotransferase) domain 1"/>
    <property type="match status" value="2"/>
</dbReference>
<keyword evidence="2 3" id="KW-0067">ATP-binding</keyword>
<organism evidence="5 6">
    <name type="scientific">Tritrichomonas musculus</name>
    <dbReference type="NCBI Taxonomy" id="1915356"/>
    <lineage>
        <taxon>Eukaryota</taxon>
        <taxon>Metamonada</taxon>
        <taxon>Parabasalia</taxon>
        <taxon>Tritrichomonadida</taxon>
        <taxon>Tritrichomonadidae</taxon>
        <taxon>Tritrichomonas</taxon>
    </lineage>
</organism>
<dbReference type="InterPro" id="IPR011990">
    <property type="entry name" value="TPR-like_helical_dom_sf"/>
</dbReference>
<dbReference type="InterPro" id="IPR000719">
    <property type="entry name" value="Prot_kinase_dom"/>
</dbReference>
<dbReference type="Gene3D" id="1.25.40.10">
    <property type="entry name" value="Tetratricopeptide repeat domain"/>
    <property type="match status" value="1"/>
</dbReference>
<dbReference type="Gene3D" id="3.40.50.12480">
    <property type="match status" value="1"/>
</dbReference>
<dbReference type="Pfam" id="PF08238">
    <property type="entry name" value="Sel1"/>
    <property type="match status" value="2"/>
</dbReference>
<keyword evidence="6" id="KW-1185">Reference proteome</keyword>
<sequence>MLSCFGDFIQHLIKKDIIFRPNTFAKSFYSFSFYLIQSISDITPQINEQIKRKIGETHYIIIDKYINGNQTPNSLYVILCFEQILLIISETNLFILNEYFTTEINAKLLYLSNVQHVFQQNIKNVYDESKENEFFFNEAYNNLEIIVRGSKSISYFWSIIKKSLLFYLLKKSYYKTLQNRIKKFSINSQSSFKFENFDEDKYIILQNIGIGSSSEVKLIYDIENEQFLAGKSIYTIDEENFEFQMREIENLSNISHPFLPKFYGIFNYNQQKIVIIEFINGDTLLSLIDPSFYYKDRIKLTITEKMKIIIQIMFIIEYLHCHNYIYRDLKPNNVMIDKNQTVVLIDFDRMMKSDCIDYESSIDHFFTAPEAREKHYKYASDIYSLGIMIYYILMEKNPEIISDKFNFNDIPDEIIEIKEICQKSTKFNPEERPNIEELISYFFINFYSKMEKDLFQDTLLFLSKSQNPLSQYNLGLMYYNGSIIPFDGYKAFLFFTLAANQDFAMAQYYLGLMNYNGKYFVKDNSKAFHFFQLAAKEYQPAQYYCDLIQQNKENMEFKFIELDFFPEFRTELDSIQIPMFKKIYSKFNFLFLSLSEFYYKKMEISERLIESYLYNTLKEFKFMVIQLITNSIFSKNSDHKDKIYSNHVVDVVICTEGKFFIIESIYKDLIIKIINLTKASIINLSDNNNQDINDEIRSFFIFSSLSLIKNSFFKATIDPIATYLIRRYYYPSYFFKDPSFFIFDPKFYNDDSQILQKQFVSSLFDKKDMSSFINSCQMNNNNNKPNIHYFDENEFIKLRSVHKGKTEYYYLVMHRESLYIFILKVPNYPRETSYNEIDFCSKYSHRCLTRFYGIVNAYDSLYGFIYEFMSNGNLNDLILQNINPISQTYSFLTMNRIYQGINYLHCNSFVHLKLNPTAILIDHDFLPYISDIDSIKMIDGGISIDDSFQNRTYEELLYISPEQYEKKYITFSSNIYSFGRIIYLLFEKNNFFDYDSMESFPEMFHQNDPIVNSSQKIQMLYQLCIKYENEERIKETDIKNIIYEEANSLYYLENNNLTSDEIPIHEIIQFIYEIIHLNPVISPIITDFLFKKYSSLIQKAFQINFTNNYQSTYKISNNEVFIDKNSIKNNPQLKTISLSSFTTSICDNAFEDCSFLNQITFELPSFLTFIGSSAFKECSQLSYINIPPSVTEIGKFAFKGCSSLIRIKIPSSITKIEEHTFEKCTSLTEVLFNIPSSVKLIKESAFEKCSSLTNITFPSSVNKIESSSFKGCASLIRIYIPPSVTEIGQFAFEGCSSITQFTISSSITRIEDHTFQHCSSLIQVSFSIPSSVEYIGSSAFDGCTSLTHITIPSSVESIMSFAFYKCKSLIQISIPSSVNFIGFSAFKKCKSLNEIIIPPFVKSIGSSTFNKCTSLKEIAIPSSVTLIENCSFLDCSSLIKISIPSTVTSIGSSVFENCISLNKISIPTSLKLIECNVFRNCKSLSKITIPSSVAEIDDTAFKGCSSIKEIFVPSSVTSIGTSAFKECTSLEKISIPSSIIEIRRGAFKRCFQLKNLVFLASVTEIEESLFNECKTLKEISIPSSVKTIESSAFFKCLSLTQVIIPSSVSSIRSFAFKGCSSLKHIFIPSSVTEIQTSAFEDCTSLEDISIPSSVSEIEYGVFKGCSSLTTISIPPSITKIGDYAFTECSSLATISIPSSVTHIGSNSFKGCCLLTQIDISSSLKYIGIYAFQSCFLLNQISLPLSLIKTGWGVFKECGSLMIVSLPSSLSEIEDSFFEKCVLLEEIIIPSSIKLIGSSAFKGCTSLKKIEIPSSVVEIGTAAFKKCISLVEVLIPPSLTEIDDSVFEKCTSLAKVKIPSSITSIGNAAFKGCESLTEIEIPSSVTSIAADAFNECKLILSNKS</sequence>
<proteinExistence type="predicted"/>
<dbReference type="EMBL" id="JAPFFF010000035">
    <property type="protein sequence ID" value="KAK8843201.1"/>
    <property type="molecule type" value="Genomic_DNA"/>
</dbReference>
<dbReference type="SUPFAM" id="SSF56112">
    <property type="entry name" value="Protein kinase-like (PK-like)"/>
    <property type="match status" value="2"/>
</dbReference>
<reference evidence="5 6" key="1">
    <citation type="submission" date="2024-04" db="EMBL/GenBank/DDBJ databases">
        <title>Tritrichomonas musculus Genome.</title>
        <authorList>
            <person name="Alves-Ferreira E."/>
            <person name="Grigg M."/>
            <person name="Lorenzi H."/>
            <person name="Galac M."/>
        </authorList>
    </citation>
    <scope>NUCLEOTIDE SEQUENCE [LARGE SCALE GENOMIC DNA]</scope>
    <source>
        <strain evidence="5 6">EAF2021</strain>
    </source>
</reference>
<dbReference type="PROSITE" id="PS00108">
    <property type="entry name" value="PROTEIN_KINASE_ST"/>
    <property type="match status" value="1"/>
</dbReference>
<dbReference type="PROSITE" id="PS00107">
    <property type="entry name" value="PROTEIN_KINASE_ATP"/>
    <property type="match status" value="1"/>
</dbReference>
<gene>
    <name evidence="5" type="ORF">M9Y10_025049</name>
</gene>
<dbReference type="PANTHER" id="PTHR45661:SF3">
    <property type="entry name" value="IG-LIKE DOMAIN-CONTAINING PROTEIN"/>
    <property type="match status" value="1"/>
</dbReference>
<feature type="binding site" evidence="3">
    <location>
        <position position="231"/>
    </location>
    <ligand>
        <name>ATP</name>
        <dbReference type="ChEBI" id="CHEBI:30616"/>
    </ligand>
</feature>
<dbReference type="InterPro" id="IPR053139">
    <property type="entry name" value="Surface_bspA-like"/>
</dbReference>
<dbReference type="SMART" id="SM00671">
    <property type="entry name" value="SEL1"/>
    <property type="match status" value="2"/>
</dbReference>
<evidence type="ECO:0000259" key="4">
    <source>
        <dbReference type="PROSITE" id="PS50011"/>
    </source>
</evidence>
<dbReference type="Gene3D" id="3.80.10.10">
    <property type="entry name" value="Ribonuclease Inhibitor"/>
    <property type="match status" value="7"/>
</dbReference>
<dbReference type="Pfam" id="PF13306">
    <property type="entry name" value="LRR_5"/>
    <property type="match status" value="4"/>
</dbReference>
<evidence type="ECO:0000313" key="6">
    <source>
        <dbReference type="Proteomes" id="UP001470230"/>
    </source>
</evidence>
<protein>
    <recommendedName>
        <fullName evidence="4">Protein kinase domain-containing protein</fullName>
    </recommendedName>
</protein>
<evidence type="ECO:0000256" key="3">
    <source>
        <dbReference type="PROSITE-ProRule" id="PRU10141"/>
    </source>
</evidence>
<dbReference type="Gene3D" id="3.30.200.20">
    <property type="entry name" value="Phosphorylase Kinase, domain 1"/>
    <property type="match status" value="1"/>
</dbReference>
<dbReference type="Proteomes" id="UP001470230">
    <property type="component" value="Unassembled WGS sequence"/>
</dbReference>
<dbReference type="PANTHER" id="PTHR45661">
    <property type="entry name" value="SURFACE ANTIGEN"/>
    <property type="match status" value="1"/>
</dbReference>
<evidence type="ECO:0000256" key="1">
    <source>
        <dbReference type="ARBA" id="ARBA00022741"/>
    </source>
</evidence>
<dbReference type="SMART" id="SM00220">
    <property type="entry name" value="S_TKc"/>
    <property type="match status" value="1"/>
</dbReference>
<dbReference type="Pfam" id="PF00069">
    <property type="entry name" value="Pkinase"/>
    <property type="match status" value="2"/>
</dbReference>
<feature type="domain" description="Protein kinase" evidence="4">
    <location>
        <begin position="202"/>
        <end position="444"/>
    </location>
</feature>
<dbReference type="PROSITE" id="PS50011">
    <property type="entry name" value="PROTEIN_KINASE_DOM"/>
    <property type="match status" value="2"/>
</dbReference>
<comment type="caution">
    <text evidence="5">The sequence shown here is derived from an EMBL/GenBank/DDBJ whole genome shotgun (WGS) entry which is preliminary data.</text>
</comment>